<evidence type="ECO:0000256" key="2">
    <source>
        <dbReference type="SAM" id="Phobius"/>
    </source>
</evidence>
<keyword evidence="2" id="KW-1133">Transmembrane helix</keyword>
<name>A0A9J5WY94_SOLCO</name>
<evidence type="ECO:0000313" key="3">
    <source>
        <dbReference type="EMBL" id="KAG5580036.1"/>
    </source>
</evidence>
<keyword evidence="2" id="KW-0812">Transmembrane</keyword>
<sequence>MSTHSLGHQSSSLSFATSLSRASRKHMGGCAKSEESKSPKSNSLELKPSSSSIFKNLCCNGSFSDISRNRRLTRRLALLLVHFLLCFAFSMFVVWIIGLYIPASQNYSGFAYLNKGRSMSLRRLAKCAWRSSGFSFFILFSPFVPFCV</sequence>
<keyword evidence="4" id="KW-1185">Reference proteome</keyword>
<feature type="compositionally biased region" description="Low complexity" evidence="1">
    <location>
        <begin position="39"/>
        <end position="48"/>
    </location>
</feature>
<dbReference type="EMBL" id="JACXVP010000010">
    <property type="protein sequence ID" value="KAG5580036.1"/>
    <property type="molecule type" value="Genomic_DNA"/>
</dbReference>
<gene>
    <name evidence="3" type="ORF">H5410_050663</name>
</gene>
<reference evidence="3 4" key="1">
    <citation type="submission" date="2020-09" db="EMBL/GenBank/DDBJ databases">
        <title>De no assembly of potato wild relative species, Solanum commersonii.</title>
        <authorList>
            <person name="Cho K."/>
        </authorList>
    </citation>
    <scope>NUCLEOTIDE SEQUENCE [LARGE SCALE GENOMIC DNA]</scope>
    <source>
        <strain evidence="3">LZ3.2</strain>
        <tissue evidence="3">Leaf</tissue>
    </source>
</reference>
<protein>
    <submittedName>
        <fullName evidence="3">Uncharacterized protein</fullName>
    </submittedName>
</protein>
<dbReference type="AlphaFoldDB" id="A0A9J5WY94"/>
<evidence type="ECO:0000313" key="4">
    <source>
        <dbReference type="Proteomes" id="UP000824120"/>
    </source>
</evidence>
<proteinExistence type="predicted"/>
<dbReference type="Proteomes" id="UP000824120">
    <property type="component" value="Chromosome 10"/>
</dbReference>
<organism evidence="3 4">
    <name type="scientific">Solanum commersonii</name>
    <name type="common">Commerson's wild potato</name>
    <name type="synonym">Commerson's nightshade</name>
    <dbReference type="NCBI Taxonomy" id="4109"/>
    <lineage>
        <taxon>Eukaryota</taxon>
        <taxon>Viridiplantae</taxon>
        <taxon>Streptophyta</taxon>
        <taxon>Embryophyta</taxon>
        <taxon>Tracheophyta</taxon>
        <taxon>Spermatophyta</taxon>
        <taxon>Magnoliopsida</taxon>
        <taxon>eudicotyledons</taxon>
        <taxon>Gunneridae</taxon>
        <taxon>Pentapetalae</taxon>
        <taxon>asterids</taxon>
        <taxon>lamiids</taxon>
        <taxon>Solanales</taxon>
        <taxon>Solanaceae</taxon>
        <taxon>Solanoideae</taxon>
        <taxon>Solaneae</taxon>
        <taxon>Solanum</taxon>
    </lineage>
</organism>
<evidence type="ECO:0000256" key="1">
    <source>
        <dbReference type="SAM" id="MobiDB-lite"/>
    </source>
</evidence>
<comment type="caution">
    <text evidence="3">The sequence shown here is derived from an EMBL/GenBank/DDBJ whole genome shotgun (WGS) entry which is preliminary data.</text>
</comment>
<accession>A0A9J5WY94</accession>
<feature type="transmembrane region" description="Helical" evidence="2">
    <location>
        <begin position="76"/>
        <end position="101"/>
    </location>
</feature>
<feature type="region of interest" description="Disordered" evidence="1">
    <location>
        <begin position="29"/>
        <end position="48"/>
    </location>
</feature>
<keyword evidence="2" id="KW-0472">Membrane</keyword>